<feature type="transmembrane region" description="Helical" evidence="18">
    <location>
        <begin position="194"/>
        <end position="213"/>
    </location>
</feature>
<dbReference type="InterPro" id="IPR001182">
    <property type="entry name" value="FtsW/RodA"/>
</dbReference>
<evidence type="ECO:0000256" key="13">
    <source>
        <dbReference type="ARBA" id="ARBA00041418"/>
    </source>
</evidence>
<feature type="transmembrane region" description="Helical" evidence="18">
    <location>
        <begin position="345"/>
        <end position="367"/>
    </location>
</feature>
<dbReference type="Proteomes" id="UP000199708">
    <property type="component" value="Unassembled WGS sequence"/>
</dbReference>
<keyword evidence="6" id="KW-0573">Peptidoglycan synthesis</keyword>
<keyword evidence="19" id="KW-0131">Cell cycle</keyword>
<feature type="transmembrane region" description="Helical" evidence="18">
    <location>
        <begin position="99"/>
        <end position="121"/>
    </location>
</feature>
<evidence type="ECO:0000256" key="10">
    <source>
        <dbReference type="ARBA" id="ARBA00033270"/>
    </source>
</evidence>
<keyword evidence="4 18" id="KW-0812">Transmembrane</keyword>
<comment type="similarity">
    <text evidence="11">Belongs to the SEDS family. FtsW subfamily.</text>
</comment>
<evidence type="ECO:0000313" key="20">
    <source>
        <dbReference type="Proteomes" id="UP000199708"/>
    </source>
</evidence>
<keyword evidence="2" id="KW-0328">Glycosyltransferase</keyword>
<dbReference type="GO" id="GO:0008360">
    <property type="term" value="P:regulation of cell shape"/>
    <property type="evidence" value="ECO:0007669"/>
    <property type="project" value="UniProtKB-KW"/>
</dbReference>
<evidence type="ECO:0000313" key="19">
    <source>
        <dbReference type="EMBL" id="SDG42487.1"/>
    </source>
</evidence>
<keyword evidence="19" id="KW-0132">Cell division</keyword>
<evidence type="ECO:0000256" key="2">
    <source>
        <dbReference type="ARBA" id="ARBA00022676"/>
    </source>
</evidence>
<dbReference type="GO" id="GO:0009252">
    <property type="term" value="P:peptidoglycan biosynthetic process"/>
    <property type="evidence" value="ECO:0007669"/>
    <property type="project" value="UniProtKB-KW"/>
</dbReference>
<feature type="region of interest" description="Disordered" evidence="17">
    <location>
        <begin position="1"/>
        <end position="21"/>
    </location>
</feature>
<evidence type="ECO:0000256" key="5">
    <source>
        <dbReference type="ARBA" id="ARBA00022960"/>
    </source>
</evidence>
<comment type="function">
    <text evidence="16">Peptidoglycan polymerase that is essential for cell division.</text>
</comment>
<dbReference type="GO" id="GO:0008955">
    <property type="term" value="F:peptidoglycan glycosyltransferase activity"/>
    <property type="evidence" value="ECO:0007669"/>
    <property type="project" value="UniProtKB-EC"/>
</dbReference>
<evidence type="ECO:0000256" key="4">
    <source>
        <dbReference type="ARBA" id="ARBA00022692"/>
    </source>
</evidence>
<feature type="transmembrane region" description="Helical" evidence="18">
    <location>
        <begin position="314"/>
        <end position="333"/>
    </location>
</feature>
<keyword evidence="8 18" id="KW-0472">Membrane</keyword>
<dbReference type="GO" id="GO:0005886">
    <property type="term" value="C:plasma membrane"/>
    <property type="evidence" value="ECO:0007669"/>
    <property type="project" value="TreeGrafter"/>
</dbReference>
<dbReference type="EC" id="2.4.99.28" evidence="14"/>
<accession>A0A1G7U4X0</accession>
<dbReference type="GO" id="GO:0051301">
    <property type="term" value="P:cell division"/>
    <property type="evidence" value="ECO:0007669"/>
    <property type="project" value="UniProtKB-KW"/>
</dbReference>
<evidence type="ECO:0000256" key="16">
    <source>
        <dbReference type="ARBA" id="ARBA00049966"/>
    </source>
</evidence>
<evidence type="ECO:0000256" key="11">
    <source>
        <dbReference type="ARBA" id="ARBA00038053"/>
    </source>
</evidence>
<evidence type="ECO:0000256" key="17">
    <source>
        <dbReference type="SAM" id="MobiDB-lite"/>
    </source>
</evidence>
<evidence type="ECO:0000256" key="9">
    <source>
        <dbReference type="ARBA" id="ARBA00032370"/>
    </source>
</evidence>
<dbReference type="RefSeq" id="WP_168427185.1">
    <property type="nucleotide sequence ID" value="NZ_FNCK01000008.1"/>
</dbReference>
<reference evidence="19 20" key="1">
    <citation type="submission" date="2016-10" db="EMBL/GenBank/DDBJ databases">
        <authorList>
            <person name="de Groot N.N."/>
        </authorList>
    </citation>
    <scope>NUCLEOTIDE SEQUENCE [LARGE SCALE GENOMIC DNA]</scope>
    <source>
        <strain evidence="19 20">ATCC BAA-466</strain>
    </source>
</reference>
<keyword evidence="20" id="KW-1185">Reference proteome</keyword>
<dbReference type="STRING" id="120956.SAMN05421791_10861"/>
<protein>
    <recommendedName>
        <fullName evidence="12">Probable peptidoglycan glycosyltransferase FtsW</fullName>
        <ecNumber evidence="14">2.4.99.28</ecNumber>
    </recommendedName>
    <alternativeName>
        <fullName evidence="13">Cell division protein FtsW</fullName>
    </alternativeName>
    <alternativeName>
        <fullName evidence="10">Cell wall polymerase</fullName>
    </alternativeName>
    <alternativeName>
        <fullName evidence="9">Peptidoglycan polymerase</fullName>
    </alternativeName>
</protein>
<evidence type="ECO:0000256" key="7">
    <source>
        <dbReference type="ARBA" id="ARBA00022989"/>
    </source>
</evidence>
<dbReference type="PANTHER" id="PTHR30474">
    <property type="entry name" value="CELL CYCLE PROTEIN"/>
    <property type="match status" value="1"/>
</dbReference>
<evidence type="ECO:0000256" key="18">
    <source>
        <dbReference type="SAM" id="Phobius"/>
    </source>
</evidence>
<evidence type="ECO:0000256" key="1">
    <source>
        <dbReference type="ARBA" id="ARBA00004141"/>
    </source>
</evidence>
<evidence type="ECO:0000256" key="3">
    <source>
        <dbReference type="ARBA" id="ARBA00022679"/>
    </source>
</evidence>
<keyword evidence="3" id="KW-0808">Transferase</keyword>
<evidence type="ECO:0000256" key="15">
    <source>
        <dbReference type="ARBA" id="ARBA00049902"/>
    </source>
</evidence>
<name>A0A1G7U4X0_9LACT</name>
<evidence type="ECO:0000256" key="8">
    <source>
        <dbReference type="ARBA" id="ARBA00023136"/>
    </source>
</evidence>
<dbReference type="Pfam" id="PF01098">
    <property type="entry name" value="FTSW_RODA_SPOVE"/>
    <property type="match status" value="1"/>
</dbReference>
<dbReference type="GO" id="GO:0015648">
    <property type="term" value="F:lipid-linked peptidoglycan transporter activity"/>
    <property type="evidence" value="ECO:0007669"/>
    <property type="project" value="TreeGrafter"/>
</dbReference>
<evidence type="ECO:0000256" key="12">
    <source>
        <dbReference type="ARBA" id="ARBA00041185"/>
    </source>
</evidence>
<dbReference type="PANTHER" id="PTHR30474:SF2">
    <property type="entry name" value="PEPTIDOGLYCAN GLYCOSYLTRANSFERASE FTSW-RELATED"/>
    <property type="match status" value="1"/>
</dbReference>
<feature type="transmembrane region" description="Helical" evidence="18">
    <location>
        <begin position="42"/>
        <end position="63"/>
    </location>
</feature>
<comment type="subcellular location">
    <subcellularLocation>
        <location evidence="1">Membrane</location>
        <topology evidence="1">Multi-pass membrane protein</topology>
    </subcellularLocation>
</comment>
<dbReference type="GO" id="GO:0032153">
    <property type="term" value="C:cell division site"/>
    <property type="evidence" value="ECO:0007669"/>
    <property type="project" value="TreeGrafter"/>
</dbReference>
<dbReference type="AlphaFoldDB" id="A0A1G7U4X0"/>
<comment type="catalytic activity">
    <reaction evidence="15">
        <text>[GlcNAc-(1-&gt;4)-Mur2Ac(oyl-L-Ala-gamma-D-Glu-L-Lys-D-Ala-D-Ala)](n)-di-trans,octa-cis-undecaprenyl diphosphate + beta-D-GlcNAc-(1-&gt;4)-Mur2Ac(oyl-L-Ala-gamma-D-Glu-L-Lys-D-Ala-D-Ala)-di-trans,octa-cis-undecaprenyl diphosphate = [GlcNAc-(1-&gt;4)-Mur2Ac(oyl-L-Ala-gamma-D-Glu-L-Lys-D-Ala-D-Ala)](n+1)-di-trans,octa-cis-undecaprenyl diphosphate + di-trans,octa-cis-undecaprenyl diphosphate + H(+)</text>
        <dbReference type="Rhea" id="RHEA:23708"/>
        <dbReference type="Rhea" id="RHEA-COMP:9602"/>
        <dbReference type="Rhea" id="RHEA-COMP:9603"/>
        <dbReference type="ChEBI" id="CHEBI:15378"/>
        <dbReference type="ChEBI" id="CHEBI:58405"/>
        <dbReference type="ChEBI" id="CHEBI:60033"/>
        <dbReference type="ChEBI" id="CHEBI:78435"/>
        <dbReference type="EC" id="2.4.99.28"/>
    </reaction>
</comment>
<feature type="transmembrane region" description="Helical" evidence="18">
    <location>
        <begin position="379"/>
        <end position="401"/>
    </location>
</feature>
<evidence type="ECO:0000256" key="14">
    <source>
        <dbReference type="ARBA" id="ARBA00044770"/>
    </source>
</evidence>
<keyword evidence="7 18" id="KW-1133">Transmembrane helix</keyword>
<feature type="transmembrane region" description="Helical" evidence="18">
    <location>
        <begin position="220"/>
        <end position="240"/>
    </location>
</feature>
<evidence type="ECO:0000256" key="6">
    <source>
        <dbReference type="ARBA" id="ARBA00022984"/>
    </source>
</evidence>
<feature type="transmembrane region" description="Helical" evidence="18">
    <location>
        <begin position="75"/>
        <end position="92"/>
    </location>
</feature>
<organism evidence="19 20">
    <name type="scientific">Facklamia miroungae</name>
    <dbReference type="NCBI Taxonomy" id="120956"/>
    <lineage>
        <taxon>Bacteria</taxon>
        <taxon>Bacillati</taxon>
        <taxon>Bacillota</taxon>
        <taxon>Bacilli</taxon>
        <taxon>Lactobacillales</taxon>
        <taxon>Aerococcaceae</taxon>
        <taxon>Facklamia</taxon>
    </lineage>
</organism>
<keyword evidence="5" id="KW-0133">Cell shape</keyword>
<feature type="transmembrane region" description="Helical" evidence="18">
    <location>
        <begin position="170"/>
        <end position="188"/>
    </location>
</feature>
<sequence>MENKVYHLAPFQDESEPGTKKRGSFISSIKNNFQLYSKGDKILMIIVFALLLVSLLAVFSSTMSQDPLGMLKKQGISILLGFCLVLFIRIIPNGWFTNIFLINSLNFLTMVLIFYATFFGQEGGGASSWINLAGFNFQPSELFKVAMVITCSRLIIHFRRTYLIALEKSSFWYVILPFVLMVISGALIFKQPDIGTTALIIFCAYSLFMMFYFDKKKNIISLMGFILFAVALYLFSKYFADDLIDSGRHIFERLGSFINPFNYQHGIGYQVIQSYKAIANGGLLGVGLGQGVVKEMLPAAHTDFILSVIAEETGLLGASVVIILLLGLGFYLLQLASRMTKLFHRICITGFAILLFVQTFVNIGGLTSLIPLTGVTLPFVSYGGTSMMVNLLMIGIIQKFVSEEARMQEKRSFETSKMKGGLQ</sequence>
<dbReference type="EMBL" id="FNCK01000008">
    <property type="protein sequence ID" value="SDG42487.1"/>
    <property type="molecule type" value="Genomic_DNA"/>
</dbReference>
<proteinExistence type="inferred from homology"/>
<feature type="transmembrane region" description="Helical" evidence="18">
    <location>
        <begin position="141"/>
        <end position="158"/>
    </location>
</feature>
<gene>
    <name evidence="19" type="ORF">SAMN05421791_10861</name>
</gene>